<evidence type="ECO:0000256" key="2">
    <source>
        <dbReference type="SAM" id="MobiDB-lite"/>
    </source>
</evidence>
<feature type="compositionally biased region" description="Pro residues" evidence="2">
    <location>
        <begin position="445"/>
        <end position="457"/>
    </location>
</feature>
<dbReference type="EMBL" id="ML996688">
    <property type="protein sequence ID" value="KAF2404368.1"/>
    <property type="molecule type" value="Genomic_DNA"/>
</dbReference>
<feature type="compositionally biased region" description="Low complexity" evidence="2">
    <location>
        <begin position="121"/>
        <end position="131"/>
    </location>
</feature>
<dbReference type="AlphaFoldDB" id="A0A6G1I7T8"/>
<feature type="compositionally biased region" description="Polar residues" evidence="2">
    <location>
        <begin position="210"/>
        <end position="221"/>
    </location>
</feature>
<feature type="compositionally biased region" description="Polar residues" evidence="2">
    <location>
        <begin position="556"/>
        <end position="565"/>
    </location>
</feature>
<evidence type="ECO:0000313" key="4">
    <source>
        <dbReference type="Proteomes" id="UP000799640"/>
    </source>
</evidence>
<dbReference type="InterPro" id="IPR006597">
    <property type="entry name" value="Sel1-like"/>
</dbReference>
<feature type="compositionally biased region" description="Polar residues" evidence="2">
    <location>
        <begin position="73"/>
        <end position="90"/>
    </location>
</feature>
<keyword evidence="4" id="KW-1185">Reference proteome</keyword>
<feature type="compositionally biased region" description="Pro residues" evidence="2">
    <location>
        <begin position="148"/>
        <end position="165"/>
    </location>
</feature>
<dbReference type="InterPro" id="IPR051726">
    <property type="entry name" value="Chitin_Synth_Reg"/>
</dbReference>
<dbReference type="Proteomes" id="UP000799640">
    <property type="component" value="Unassembled WGS sequence"/>
</dbReference>
<feature type="compositionally biased region" description="Low complexity" evidence="2">
    <location>
        <begin position="501"/>
        <end position="511"/>
    </location>
</feature>
<evidence type="ECO:0000256" key="1">
    <source>
        <dbReference type="ARBA" id="ARBA00022737"/>
    </source>
</evidence>
<reference evidence="3" key="1">
    <citation type="journal article" date="2020" name="Stud. Mycol.">
        <title>101 Dothideomycetes genomes: a test case for predicting lifestyles and emergence of pathogens.</title>
        <authorList>
            <person name="Haridas S."/>
            <person name="Albert R."/>
            <person name="Binder M."/>
            <person name="Bloem J."/>
            <person name="Labutti K."/>
            <person name="Salamov A."/>
            <person name="Andreopoulos B."/>
            <person name="Baker S."/>
            <person name="Barry K."/>
            <person name="Bills G."/>
            <person name="Bluhm B."/>
            <person name="Cannon C."/>
            <person name="Castanera R."/>
            <person name="Culley D."/>
            <person name="Daum C."/>
            <person name="Ezra D."/>
            <person name="Gonzalez J."/>
            <person name="Henrissat B."/>
            <person name="Kuo A."/>
            <person name="Liang C."/>
            <person name="Lipzen A."/>
            <person name="Lutzoni F."/>
            <person name="Magnuson J."/>
            <person name="Mondo S."/>
            <person name="Nolan M."/>
            <person name="Ohm R."/>
            <person name="Pangilinan J."/>
            <person name="Park H.-J."/>
            <person name="Ramirez L."/>
            <person name="Alfaro M."/>
            <person name="Sun H."/>
            <person name="Tritt A."/>
            <person name="Yoshinaga Y."/>
            <person name="Zwiers L.-H."/>
            <person name="Turgeon B."/>
            <person name="Goodwin S."/>
            <person name="Spatafora J."/>
            <person name="Crous P."/>
            <person name="Grigoriev I."/>
        </authorList>
    </citation>
    <scope>NUCLEOTIDE SEQUENCE</scope>
    <source>
        <strain evidence="3">CBS 262.69</strain>
    </source>
</reference>
<organism evidence="3 4">
    <name type="scientific">Trichodelitschia bisporula</name>
    <dbReference type="NCBI Taxonomy" id="703511"/>
    <lineage>
        <taxon>Eukaryota</taxon>
        <taxon>Fungi</taxon>
        <taxon>Dikarya</taxon>
        <taxon>Ascomycota</taxon>
        <taxon>Pezizomycotina</taxon>
        <taxon>Dothideomycetes</taxon>
        <taxon>Dothideomycetes incertae sedis</taxon>
        <taxon>Phaeotrichales</taxon>
        <taxon>Phaeotrichaceae</taxon>
        <taxon>Trichodelitschia</taxon>
    </lineage>
</organism>
<feature type="region of interest" description="Disordered" evidence="2">
    <location>
        <begin position="924"/>
        <end position="949"/>
    </location>
</feature>
<dbReference type="OrthoDB" id="272077at2759"/>
<feature type="region of interest" description="Disordered" evidence="2">
    <location>
        <begin position="1"/>
        <end position="577"/>
    </location>
</feature>
<dbReference type="Pfam" id="PF08238">
    <property type="entry name" value="Sel1"/>
    <property type="match status" value="7"/>
</dbReference>
<feature type="compositionally biased region" description="Gly residues" evidence="2">
    <location>
        <begin position="98"/>
        <end position="112"/>
    </location>
</feature>
<dbReference type="PANTHER" id="PTHR46430">
    <property type="entry name" value="PROTEIN SKT5-RELATED"/>
    <property type="match status" value="1"/>
</dbReference>
<dbReference type="InterPro" id="IPR011990">
    <property type="entry name" value="TPR-like_helical_dom_sf"/>
</dbReference>
<accession>A0A6G1I7T8</accession>
<protein>
    <recommendedName>
        <fullName evidence="5">HCP-like protein</fullName>
    </recommendedName>
</protein>
<dbReference type="SUPFAM" id="SSF81901">
    <property type="entry name" value="HCP-like"/>
    <property type="match status" value="2"/>
</dbReference>
<feature type="compositionally biased region" description="Basic and acidic residues" evidence="2">
    <location>
        <begin position="939"/>
        <end position="949"/>
    </location>
</feature>
<dbReference type="PANTHER" id="PTHR46430:SF3">
    <property type="entry name" value="ACTIVATOR OF C KINASE PROTEIN 1"/>
    <property type="match status" value="1"/>
</dbReference>
<evidence type="ECO:0000313" key="3">
    <source>
        <dbReference type="EMBL" id="KAF2404368.1"/>
    </source>
</evidence>
<feature type="compositionally biased region" description="Low complexity" evidence="2">
    <location>
        <begin position="16"/>
        <end position="27"/>
    </location>
</feature>
<name>A0A6G1I7T8_9PEZI</name>
<keyword evidence="1" id="KW-0677">Repeat</keyword>
<dbReference type="Gene3D" id="1.25.40.10">
    <property type="entry name" value="Tetratricopeptide repeat domain"/>
    <property type="match status" value="2"/>
</dbReference>
<evidence type="ECO:0008006" key="5">
    <source>
        <dbReference type="Google" id="ProtNLM"/>
    </source>
</evidence>
<dbReference type="SMART" id="SM00671">
    <property type="entry name" value="SEL1"/>
    <property type="match status" value="7"/>
</dbReference>
<sequence>MAYNQGPYQQPPRNYPPQQSQQQMPPMQNRPPPQRHYDQQSYNQEPHYGHPGHESYVGYDIDGFWDQYAGSGDDQQYQNNDPRYNDQYSQRGPPGPPRGGFNGGPPRGGYGPAPGRPPRPSAAGQNGYQQGYGPGPIRDPNGYYGPGPNGPPRQRPVGPPGPPKPMGDNPFPQMNTPGARTRQSETETLERGMGGMDLNGRPSYDAQRPGTANSRTSSKSNGPDYGVDPRSFARPPPQDPYARGPPQHFEGRQPFDPRGPPSRAMTMPNEADQGWQRGGGDPFPPSGRRDPIEQRSYTTLGTRDDMHAMPPRSQSSMGSRPPPNGAYGPGPGQFRGPAPPRLQTGVAPVVGPSSAAPRMYNPAPPASNLDEYMPNFDAAPTSAPPVVDHIGLPLDVGSGIPRPPTRSDTDPPFGSGPGPGQQVRGAKSQPDLRGGPPAPYYGAPPGAPAMPKAPPLVPGSLRGPPGPNVMPGPMHSPTAHKFHRPGAPPMSRAGEPGYSDPGPMRAQAGRGAPPPGAPVPGANPDALPAHPTPVRPGLMQESAKPSRGYGEVNASLPPNNGSVSSFEEKRKSAPVSHNELHRLRAELKERPDDHALELALAKKLVEASRVLVDESGDVRARTKAREQFIFEAHRHVKKLVGHNYPEAIFYLADCYGTGGLGLAEDAKEAFALYQSAAKLGHGPSAYRTAVCCEMGSENGGGTRRDPLKAVQWYRRAAHLGEVGAMYKLGMISLKGHLGQPASVGEAVSWLQRAAQQADADNPHALHELACLYENAPPGGRLIRDEGYARELYTKAAGWKYRLSQARLGRAYEYGEIGCPVDNRLSIYWYTKAAAQRDHEAELALAGWYLTGAAGILEQSDAEAYLWARRAAMSELPKAEFAMGYFSEGGIGCPADVEDAMRWYGRAATHGYPKAQERLEELKRGGRSVMRGRERHSRSDRKNGDDCMIM</sequence>
<gene>
    <name evidence="3" type="ORF">EJ06DRAFT_553255</name>
</gene>
<proteinExistence type="predicted"/>